<dbReference type="Proteomes" id="UP000469890">
    <property type="component" value="Unassembled WGS sequence"/>
</dbReference>
<protein>
    <submittedName>
        <fullName evidence="3">Uncharacterized protein</fullName>
    </submittedName>
</protein>
<proteinExistence type="predicted"/>
<gene>
    <name evidence="3" type="ORF">FB192DRAFT_1341999</name>
</gene>
<sequence>MNNKIILAMLIGELINQDMRNILLLKQIRDGSLEAPEERVCEGREEFGEEALQHGCICEDPTTDTTTIGNVLDDGSDTNTNTTSATDDDDELDVDVHKLKLKFTNALKRKQRKMEKLAGKIAKLQKKIKHLEDIKRL</sequence>
<comment type="caution">
    <text evidence="3">The sequence shown here is derived from an EMBL/GenBank/DDBJ whole genome shotgun (WGS) entry which is preliminary data.</text>
</comment>
<evidence type="ECO:0000313" key="4">
    <source>
        <dbReference type="Proteomes" id="UP000469890"/>
    </source>
</evidence>
<feature type="coiled-coil region" evidence="1">
    <location>
        <begin position="107"/>
        <end position="134"/>
    </location>
</feature>
<feature type="region of interest" description="Disordered" evidence="2">
    <location>
        <begin position="69"/>
        <end position="89"/>
    </location>
</feature>
<organism evidence="3 4">
    <name type="scientific">Mucor circinelloides f. lusitanicus</name>
    <name type="common">Mucor racemosus var. lusitanicus</name>
    <dbReference type="NCBI Taxonomy" id="29924"/>
    <lineage>
        <taxon>Eukaryota</taxon>
        <taxon>Fungi</taxon>
        <taxon>Fungi incertae sedis</taxon>
        <taxon>Mucoromycota</taxon>
        <taxon>Mucoromycotina</taxon>
        <taxon>Mucoromycetes</taxon>
        <taxon>Mucorales</taxon>
        <taxon>Mucorineae</taxon>
        <taxon>Mucoraceae</taxon>
        <taxon>Mucor</taxon>
    </lineage>
</organism>
<dbReference type="AlphaFoldDB" id="A0A8H4F0I2"/>
<accession>A0A8H4F0I2</accession>
<keyword evidence="1" id="KW-0175">Coiled coil</keyword>
<reference evidence="3 4" key="1">
    <citation type="submission" date="2019-09" db="EMBL/GenBank/DDBJ databases">
        <authorList>
            <consortium name="DOE Joint Genome Institute"/>
            <person name="Mondo S.J."/>
            <person name="Navarro-Mendoza M.I."/>
            <person name="Perez-Arques C."/>
            <person name="Panchal S."/>
            <person name="Nicolas F.E."/>
            <person name="Ganguly P."/>
            <person name="Pangilinan J."/>
            <person name="Grigoriev I."/>
            <person name="Heitman J."/>
            <person name="Sanya K."/>
            <person name="Garre V."/>
        </authorList>
    </citation>
    <scope>NUCLEOTIDE SEQUENCE [LARGE SCALE GENOMIC DNA]</scope>
    <source>
        <strain evidence="3 4">MU402</strain>
    </source>
</reference>
<evidence type="ECO:0000256" key="1">
    <source>
        <dbReference type="SAM" id="Coils"/>
    </source>
</evidence>
<name>A0A8H4F0I2_MUCCL</name>
<dbReference type="EMBL" id="JAAECE010000004">
    <property type="protein sequence ID" value="KAF1801511.1"/>
    <property type="molecule type" value="Genomic_DNA"/>
</dbReference>
<evidence type="ECO:0000256" key="2">
    <source>
        <dbReference type="SAM" id="MobiDB-lite"/>
    </source>
</evidence>
<evidence type="ECO:0000313" key="3">
    <source>
        <dbReference type="EMBL" id="KAF1801511.1"/>
    </source>
</evidence>